<dbReference type="Gene3D" id="2.40.160.120">
    <property type="match status" value="1"/>
</dbReference>
<keyword evidence="3" id="KW-0547">Nucleotide-binding</keyword>
<dbReference type="OrthoDB" id="1741334at2759"/>
<comment type="similarity">
    <text evidence="8">Belongs to the Mrp/NBP35 ATP-binding proteins family.</text>
</comment>
<dbReference type="PROSITE" id="PS01215">
    <property type="entry name" value="MRP"/>
    <property type="match status" value="1"/>
</dbReference>
<evidence type="ECO:0000256" key="1">
    <source>
        <dbReference type="ARBA" id="ARBA00008842"/>
    </source>
</evidence>
<dbReference type="GO" id="GO:0008270">
    <property type="term" value="F:zinc ion binding"/>
    <property type="evidence" value="ECO:0007669"/>
    <property type="project" value="InterPro"/>
</dbReference>
<dbReference type="Pfam" id="PF13868">
    <property type="entry name" value="TPH"/>
    <property type="match status" value="1"/>
</dbReference>
<dbReference type="InterPro" id="IPR036291">
    <property type="entry name" value="NAD(P)-bd_dom_sf"/>
</dbReference>
<dbReference type="SMART" id="SM00829">
    <property type="entry name" value="PKS_ER"/>
    <property type="match status" value="1"/>
</dbReference>
<protein>
    <submittedName>
        <fullName evidence="13">Fe-S cluster assembly factor chloroplastic</fullName>
    </submittedName>
</protein>
<dbReference type="FunFam" id="3.30.300.130:FF:000008">
    <property type="entry name" value="Fe-S cluster assembly factor HCF101, chloroplastic"/>
    <property type="match status" value="1"/>
</dbReference>
<dbReference type="CDD" id="cd05289">
    <property type="entry name" value="MDR_like_2"/>
    <property type="match status" value="1"/>
</dbReference>
<dbReference type="Pfam" id="PF13602">
    <property type="entry name" value="ADH_zinc_N_2"/>
    <property type="match status" value="1"/>
</dbReference>
<dbReference type="GO" id="GO:0016226">
    <property type="term" value="P:iron-sulfur cluster assembly"/>
    <property type="evidence" value="ECO:0007669"/>
    <property type="project" value="InterPro"/>
</dbReference>
<keyword evidence="5" id="KW-0408">Iron</keyword>
<dbReference type="GO" id="GO:0120009">
    <property type="term" value="P:intermembrane lipid transfer"/>
    <property type="evidence" value="ECO:0007669"/>
    <property type="project" value="UniProtKB-ARBA"/>
</dbReference>
<dbReference type="FunFam" id="2.40.160.120:FF:000001">
    <property type="entry name" value="Oxysterol-binding protein"/>
    <property type="match status" value="1"/>
</dbReference>
<dbReference type="GO" id="GO:0009570">
    <property type="term" value="C:chloroplast stroma"/>
    <property type="evidence" value="ECO:0007669"/>
    <property type="project" value="TreeGrafter"/>
</dbReference>
<dbReference type="InterPro" id="IPR034904">
    <property type="entry name" value="FSCA_dom_sf"/>
</dbReference>
<evidence type="ECO:0000256" key="10">
    <source>
        <dbReference type="SAM" id="Coils"/>
    </source>
</evidence>
<dbReference type="PROSITE" id="PS01162">
    <property type="entry name" value="QOR_ZETA_CRYSTAL"/>
    <property type="match status" value="1"/>
</dbReference>
<evidence type="ECO:0000313" key="13">
    <source>
        <dbReference type="EMBL" id="PRW60435.1"/>
    </source>
</evidence>
<dbReference type="InterPro" id="IPR013154">
    <property type="entry name" value="ADH-like_N"/>
</dbReference>
<keyword evidence="2" id="KW-0479">Metal-binding</keyword>
<evidence type="ECO:0000256" key="6">
    <source>
        <dbReference type="ARBA" id="ARBA00023014"/>
    </source>
</evidence>
<dbReference type="InterPro" id="IPR027417">
    <property type="entry name" value="P-loop_NTPase"/>
</dbReference>
<evidence type="ECO:0000256" key="7">
    <source>
        <dbReference type="ARBA" id="ARBA00023054"/>
    </source>
</evidence>
<evidence type="ECO:0000313" key="14">
    <source>
        <dbReference type="Proteomes" id="UP000239899"/>
    </source>
</evidence>
<dbReference type="Gene3D" id="3.30.70.3490">
    <property type="match status" value="1"/>
</dbReference>
<dbReference type="SUPFAM" id="SSF52540">
    <property type="entry name" value="P-loop containing nucleoside triphosphate hydrolases"/>
    <property type="match status" value="1"/>
</dbReference>
<keyword evidence="14" id="KW-1185">Reference proteome</keyword>
<dbReference type="InterPro" id="IPR020843">
    <property type="entry name" value="ER"/>
</dbReference>
<evidence type="ECO:0000256" key="9">
    <source>
        <dbReference type="RuleBase" id="RU003844"/>
    </source>
</evidence>
<dbReference type="Pfam" id="PF01883">
    <property type="entry name" value="FeS_assembly_P"/>
    <property type="match status" value="1"/>
</dbReference>
<accession>A0A2P6U295</accession>
<evidence type="ECO:0000256" key="11">
    <source>
        <dbReference type="SAM" id="MobiDB-lite"/>
    </source>
</evidence>
<dbReference type="Pfam" id="PF01237">
    <property type="entry name" value="Oxysterol_BP"/>
    <property type="match status" value="1"/>
</dbReference>
<dbReference type="InterPro" id="IPR000648">
    <property type="entry name" value="Oxysterol-bd"/>
</dbReference>
<evidence type="ECO:0000256" key="3">
    <source>
        <dbReference type="ARBA" id="ARBA00022741"/>
    </source>
</evidence>
<feature type="domain" description="Enoyl reductase (ER)" evidence="12">
    <location>
        <begin position="1531"/>
        <end position="1848"/>
    </location>
</feature>
<dbReference type="InterPro" id="IPR044304">
    <property type="entry name" value="NUBPL-like"/>
</dbReference>
<dbReference type="Gene3D" id="3.40.50.300">
    <property type="entry name" value="P-loop containing nucleotide triphosphate hydrolases"/>
    <property type="match status" value="1"/>
</dbReference>
<dbReference type="InterPro" id="IPR037239">
    <property type="entry name" value="OSBP_sf"/>
</dbReference>
<dbReference type="Pfam" id="PF08240">
    <property type="entry name" value="ADH_N"/>
    <property type="match status" value="1"/>
</dbReference>
<reference evidence="13 14" key="1">
    <citation type="journal article" date="2018" name="Plant J.">
        <title>Genome sequences of Chlorella sorokiniana UTEX 1602 and Micractinium conductrix SAG 241.80: implications to maltose excretion by a green alga.</title>
        <authorList>
            <person name="Arriola M.B."/>
            <person name="Velmurugan N."/>
            <person name="Zhang Y."/>
            <person name="Plunkett M.H."/>
            <person name="Hondzo H."/>
            <person name="Barney B.M."/>
        </authorList>
    </citation>
    <scope>NUCLEOTIDE SEQUENCE [LARGE SCALE GENOMIC DNA]</scope>
    <source>
        <strain evidence="14">UTEX 1602</strain>
    </source>
</reference>
<dbReference type="Gene3D" id="3.40.50.720">
    <property type="entry name" value="NAD(P)-binding Rossmann-like Domain"/>
    <property type="match status" value="1"/>
</dbReference>
<name>A0A2P6U295_CHLSO</name>
<dbReference type="InterPro" id="IPR000808">
    <property type="entry name" value="Mrp-like_CS"/>
</dbReference>
<dbReference type="Gene3D" id="3.30.300.130">
    <property type="entry name" value="Fe-S cluster assembly (FSCA)"/>
    <property type="match status" value="1"/>
</dbReference>
<dbReference type="PANTHER" id="PTHR42961">
    <property type="entry name" value="IRON-SULFUR PROTEIN NUBPL"/>
    <property type="match status" value="1"/>
</dbReference>
<dbReference type="Gene3D" id="3.30.2020.30">
    <property type="match status" value="1"/>
</dbReference>
<dbReference type="SUPFAM" id="SSF51735">
    <property type="entry name" value="NAD(P)-binding Rossmann-fold domains"/>
    <property type="match status" value="1"/>
</dbReference>
<dbReference type="GO" id="GO:0016491">
    <property type="term" value="F:oxidoreductase activity"/>
    <property type="evidence" value="ECO:0007669"/>
    <property type="project" value="InterPro"/>
</dbReference>
<dbReference type="Pfam" id="PF10609">
    <property type="entry name" value="ParA"/>
    <property type="match status" value="1"/>
</dbReference>
<dbReference type="Proteomes" id="UP000239899">
    <property type="component" value="Unassembled WGS sequence"/>
</dbReference>
<dbReference type="HAMAP" id="MF_02040">
    <property type="entry name" value="Mrp_NBP35"/>
    <property type="match status" value="1"/>
</dbReference>
<dbReference type="InterPro" id="IPR018494">
    <property type="entry name" value="Oxysterol-bd_CS"/>
</dbReference>
<keyword evidence="4" id="KW-0067">ATP-binding</keyword>
<gene>
    <name evidence="13" type="ORF">C2E21_0930</name>
</gene>
<dbReference type="FunFam" id="3.40.50.300:FF:000704">
    <property type="entry name" value="fe-S cluster assembly factor HCF101, chloroplastic"/>
    <property type="match status" value="1"/>
</dbReference>
<organism evidence="13 14">
    <name type="scientific">Chlorella sorokiniana</name>
    <name type="common">Freshwater green alga</name>
    <dbReference type="NCBI Taxonomy" id="3076"/>
    <lineage>
        <taxon>Eukaryota</taxon>
        <taxon>Viridiplantae</taxon>
        <taxon>Chlorophyta</taxon>
        <taxon>core chlorophytes</taxon>
        <taxon>Trebouxiophyceae</taxon>
        <taxon>Chlorellales</taxon>
        <taxon>Chlorellaceae</taxon>
        <taxon>Chlorella clade</taxon>
        <taxon>Chlorella</taxon>
    </lineage>
</organism>
<dbReference type="GO" id="GO:0051539">
    <property type="term" value="F:4 iron, 4 sulfur cluster binding"/>
    <property type="evidence" value="ECO:0007669"/>
    <property type="project" value="TreeGrafter"/>
</dbReference>
<sequence length="1876" mass="205632">MASMRLVYSAVGALRSNCGAPTMLAARLGAAPAPTRASRPQQRPAAGVSSGSNIRKACRASAQAGSGAAVQSKEGEVLAALATIIDPDFGMNIVDCGFIKDLVVDAATGAVAFRIELTTPACPIKDDFERAAREQVQALPWVRSLELKMDARPPQPLLPDENRPNGLRNVAHVIAVSSCKGGVGKSTTAVNLAYTLAQMGAKVGIFDADVYGPSLPTMISPTIRVLEMNPETKAIYPVEYEGVKAVSFGFAGQGSAIMRGPMVSGLIQQLLTTSEWGELDYLVVDFPPGTGDIQLTLCQSVAFSAAVIVTTPQKLAFIDVAKGIRMFAKLMVPCVAVVENMSYFEADGKRYFPFGQGSGERIQKEFGLPNLVRFPIVPDLSAAGDTGKPVVVENPTGPTAQAFLDLGAAVVREVAKLRMAPKNSVRYDRELGAFVVRLPNGQEDFLLDAAVVRRNDTSALSINEWTGEKTLRDEDVPDDIEPAGWQPVGNYAVQITWPDALEARHERARQHESARQGIIAHLAEQRTIEAQARHREKLETAAAVRERQEKEYEQAQITAWREAQELQEAARRRLEEEQRAAAEAEVAAWESTRHQREVAALLERSAELRELKQKLQAAEVNLERSQQRDQRAAIEAREREYEAAMQAAMAAARQEAAAREAAEAEARKRQEQEARQALDAQLRERAELQRVVREEFEKERAAVDAVVARIEEEERAAEEARARQRQMAQSDIARFLAQQQELRQRQREAEAAEERSIQEYMRKRREREAAETARQANKREAQDRAYELLKRQKEEEDARREEEEALLDLLRAELEAERARRAAEERKQRQEAMRREMVAANQMQLHLKAERRAAEKAREDEFRRRMLARLEDEDRLEQMNAQKRRAKQAAHMREVERLLGFRRQLYQAMREAEEAEEARQAEEEARQAAIVEAERQRLLRQAAAQLPRDCLPKGVFKRLAADFDATNSCRSSCPPPPLSSLAMGDMNTGGSGWLSGAWSLGQSMYNAAASAVNSALGYEDLDVVDPTAGEAKGAEGAAPLSEERAKAFSSYKDYLGKDITSLVILPVWIMQPFTMLQNMGELMEHTELLDKAAACEDPYERLAWVLGFTMGPFGNIERPWKPFNPILGETFEYGKPAKGMKFIAEQVSHHPPVGAAHGETELWTFDQVSAPKTKFLGNSVEVYPIGRTRIKLKPTGEVFSLVPPTSKANNVIIGKTWIDTYGDMTLLNSTTGAKAYLYFTPCGWFGAGRYEINGTISREDGTPVYKLEGRWNEYLDAVKCDENGDALEGAEPLRLWTCREKPADDPYSFTHFAHELNGCGGGINPLPSDSRRRPDRALLELGSSSDAAVAKYNLEEMQRAERKERERRGESWQPRWFKPLPADAEIIQGEYSNEECPQFEFTGEYLQLEARPPSASEADVQGAGFSPWCYPDIHPQLGKEISYLFLDGACSAVSERKQFGVKLDGCPFKAGGNNASCEAALRHGRASFWDGSPAWWSAVQPNAPAIATSDTGSICDGAPSLGYFYIHNSCNVTLSFALERKPHQVLLAAAATSVAAGDWKLRSGFAPIPLKLPKILGEDVSGVVLEAPPGSKFKRGDRVFACTGQVLSSDPFGTNAEFVAVDEPTLCLIPAGTSFQEAASVPVSGLTAWQALEPAMPLAGKRVLVHGGAGGVGNFAVQIAKAQGAHVTTTCSGRNVEFVTGQLGADVAIDYTQGPWEASPGATAAPFDHILDTIGGSYERASLRLLAKGGSFANLGASGPGVERVSVWGIASMLLGAMWRSALGALRLGPRYKFVMQTCTASRGLEQIAGLMAEGKVKVHLDKVFPLEELAAAHEYAEHGHVRGKVAISICEDPAARWLAAEGVAAPQTQPQPAAA</sequence>
<feature type="coiled-coil region" evidence="10">
    <location>
        <begin position="779"/>
        <end position="941"/>
    </location>
</feature>
<dbReference type="SUPFAM" id="SSF117916">
    <property type="entry name" value="Fe-S cluster assembly (FSCA) domain-like"/>
    <property type="match status" value="1"/>
</dbReference>
<evidence type="ECO:0000256" key="8">
    <source>
        <dbReference type="ARBA" id="ARBA00024036"/>
    </source>
</evidence>
<dbReference type="InterPro" id="IPR043597">
    <property type="entry name" value="TPH_dom"/>
</dbReference>
<dbReference type="GO" id="GO:0140663">
    <property type="term" value="F:ATP-dependent FeS chaperone activity"/>
    <property type="evidence" value="ECO:0007669"/>
    <property type="project" value="InterPro"/>
</dbReference>
<dbReference type="GO" id="GO:0008289">
    <property type="term" value="F:lipid binding"/>
    <property type="evidence" value="ECO:0007669"/>
    <property type="project" value="InterPro"/>
</dbReference>
<dbReference type="Gene3D" id="3.90.180.10">
    <property type="entry name" value="Medium-chain alcohol dehydrogenases, catalytic domain"/>
    <property type="match status" value="1"/>
</dbReference>
<dbReference type="InterPro" id="IPR038492">
    <property type="entry name" value="GBBH-like_N_sf"/>
</dbReference>
<feature type="coiled-coil region" evidence="10">
    <location>
        <begin position="531"/>
        <end position="755"/>
    </location>
</feature>
<dbReference type="GO" id="GO:0005524">
    <property type="term" value="F:ATP binding"/>
    <property type="evidence" value="ECO:0007669"/>
    <property type="project" value="UniProtKB-KW"/>
</dbReference>
<dbReference type="EMBL" id="LHPG02000002">
    <property type="protein sequence ID" value="PRW60435.1"/>
    <property type="molecule type" value="Genomic_DNA"/>
</dbReference>
<dbReference type="InterPro" id="IPR002744">
    <property type="entry name" value="MIP18-like"/>
</dbReference>
<dbReference type="InterPro" id="IPR002364">
    <property type="entry name" value="Quin_OxRdtase/zeta-crystal_CS"/>
</dbReference>
<dbReference type="CDD" id="cd02037">
    <property type="entry name" value="Mrp_NBP35"/>
    <property type="match status" value="1"/>
</dbReference>
<evidence type="ECO:0000256" key="5">
    <source>
        <dbReference type="ARBA" id="ARBA00023004"/>
    </source>
</evidence>
<comment type="similarity">
    <text evidence="1 9">Belongs to the OSBP family.</text>
</comment>
<evidence type="ECO:0000256" key="4">
    <source>
        <dbReference type="ARBA" id="ARBA00022840"/>
    </source>
</evidence>
<proteinExistence type="inferred from homology"/>
<dbReference type="InterPro" id="IPR019591">
    <property type="entry name" value="Mrp/NBP35_ATP-bd"/>
</dbReference>
<dbReference type="SUPFAM" id="SSF50129">
    <property type="entry name" value="GroES-like"/>
    <property type="match status" value="1"/>
</dbReference>
<dbReference type="InterPro" id="IPR011032">
    <property type="entry name" value="GroES-like_sf"/>
</dbReference>
<keyword evidence="7 10" id="KW-0175">Coiled coil</keyword>
<evidence type="ECO:0000259" key="12">
    <source>
        <dbReference type="SMART" id="SM00829"/>
    </source>
</evidence>
<comment type="caution">
    <text evidence="13">The sequence shown here is derived from an EMBL/GenBank/DDBJ whole genome shotgun (WGS) entry which is preliminary data.</text>
</comment>
<dbReference type="PROSITE" id="PS01013">
    <property type="entry name" value="OSBP"/>
    <property type="match status" value="1"/>
</dbReference>
<dbReference type="STRING" id="3076.A0A2P6U295"/>
<dbReference type="SUPFAM" id="SSF144000">
    <property type="entry name" value="Oxysterol-binding protein-like"/>
    <property type="match status" value="1"/>
</dbReference>
<keyword evidence="6" id="KW-0411">Iron-sulfur</keyword>
<dbReference type="PANTHER" id="PTHR42961:SF2">
    <property type="entry name" value="IRON-SULFUR PROTEIN NUBPL"/>
    <property type="match status" value="1"/>
</dbReference>
<feature type="region of interest" description="Disordered" evidence="11">
    <location>
        <begin position="31"/>
        <end position="52"/>
    </location>
</feature>
<evidence type="ECO:0000256" key="2">
    <source>
        <dbReference type="ARBA" id="ARBA00022723"/>
    </source>
</evidence>
<dbReference type="InterPro" id="IPR033756">
    <property type="entry name" value="YlxH/NBP35"/>
</dbReference>